<comment type="caution">
    <text evidence="12">The sequence shown here is derived from an EMBL/GenBank/DDBJ whole genome shotgun (WGS) entry which is preliminary data.</text>
</comment>
<keyword evidence="8" id="KW-0482">Metalloprotease</keyword>
<dbReference type="EMBL" id="JBHRSD010000047">
    <property type="protein sequence ID" value="MFC3034693.1"/>
    <property type="molecule type" value="Genomic_DNA"/>
</dbReference>
<gene>
    <name evidence="12" type="ORF">ACFOEE_19495</name>
</gene>
<organism evidence="12 13">
    <name type="scientific">Pseudoalteromonas fenneropenaei</name>
    <dbReference type="NCBI Taxonomy" id="1737459"/>
    <lineage>
        <taxon>Bacteria</taxon>
        <taxon>Pseudomonadati</taxon>
        <taxon>Pseudomonadota</taxon>
        <taxon>Gammaproteobacteria</taxon>
        <taxon>Alteromonadales</taxon>
        <taxon>Pseudoalteromonadaceae</taxon>
        <taxon>Pseudoalteromonas</taxon>
    </lineage>
</organism>
<dbReference type="InterPro" id="IPR050072">
    <property type="entry name" value="Peptidase_M20A"/>
</dbReference>
<protein>
    <submittedName>
        <fullName evidence="12">Dipeptidase</fullName>
        <ecNumber evidence="12">3.4.13.-</ecNumber>
    </submittedName>
</protein>
<keyword evidence="13" id="KW-1185">Reference proteome</keyword>
<evidence type="ECO:0000313" key="13">
    <source>
        <dbReference type="Proteomes" id="UP001595453"/>
    </source>
</evidence>
<keyword evidence="3" id="KW-0645">Protease</keyword>
<reference evidence="13" key="1">
    <citation type="journal article" date="2019" name="Int. J. Syst. Evol. Microbiol.">
        <title>The Global Catalogue of Microorganisms (GCM) 10K type strain sequencing project: providing services to taxonomists for standard genome sequencing and annotation.</title>
        <authorList>
            <consortium name="The Broad Institute Genomics Platform"/>
            <consortium name="The Broad Institute Genome Sequencing Center for Infectious Disease"/>
            <person name="Wu L."/>
            <person name="Ma J."/>
        </authorList>
    </citation>
    <scope>NUCLEOTIDE SEQUENCE [LARGE SCALE GENOMIC DNA]</scope>
    <source>
        <strain evidence="13">KCTC 42730</strain>
    </source>
</reference>
<dbReference type="PANTHER" id="PTHR43808:SF31">
    <property type="entry name" value="N-ACETYL-L-CITRULLINE DEACETYLASE"/>
    <property type="match status" value="1"/>
</dbReference>
<keyword evidence="9" id="KW-0170">Cobalt</keyword>
<evidence type="ECO:0000256" key="2">
    <source>
        <dbReference type="ARBA" id="ARBA00006247"/>
    </source>
</evidence>
<evidence type="ECO:0000256" key="8">
    <source>
        <dbReference type="ARBA" id="ARBA00023049"/>
    </source>
</evidence>
<keyword evidence="5 12" id="KW-0378">Hydrolase</keyword>
<name>A0ABV7CPZ1_9GAMM</name>
<dbReference type="Gene3D" id="3.30.70.360">
    <property type="match status" value="2"/>
</dbReference>
<comment type="similarity">
    <text evidence="2">Belongs to the peptidase M20A family.</text>
</comment>
<evidence type="ECO:0000256" key="7">
    <source>
        <dbReference type="ARBA" id="ARBA00022997"/>
    </source>
</evidence>
<evidence type="ECO:0000256" key="6">
    <source>
        <dbReference type="ARBA" id="ARBA00022833"/>
    </source>
</evidence>
<evidence type="ECO:0000313" key="12">
    <source>
        <dbReference type="EMBL" id="MFC3034693.1"/>
    </source>
</evidence>
<evidence type="ECO:0000256" key="1">
    <source>
        <dbReference type="ARBA" id="ARBA00001947"/>
    </source>
</evidence>
<dbReference type="RefSeq" id="WP_377128473.1">
    <property type="nucleotide sequence ID" value="NZ_JBHRSD010000047.1"/>
</dbReference>
<dbReference type="SUPFAM" id="SSF53187">
    <property type="entry name" value="Zn-dependent exopeptidases"/>
    <property type="match status" value="1"/>
</dbReference>
<keyword evidence="7 12" id="KW-0224">Dipeptidase</keyword>
<keyword evidence="10" id="KW-0732">Signal</keyword>
<accession>A0ABV7CPZ1</accession>
<feature type="domain" description="Peptidase M20 dimerisation" evidence="11">
    <location>
        <begin position="280"/>
        <end position="336"/>
    </location>
</feature>
<dbReference type="InterPro" id="IPR002933">
    <property type="entry name" value="Peptidase_M20"/>
</dbReference>
<feature type="signal peptide" evidence="10">
    <location>
        <begin position="1"/>
        <end position="18"/>
    </location>
</feature>
<dbReference type="EC" id="3.4.13.-" evidence="12"/>
<evidence type="ECO:0000256" key="9">
    <source>
        <dbReference type="ARBA" id="ARBA00023285"/>
    </source>
</evidence>
<evidence type="ECO:0000256" key="10">
    <source>
        <dbReference type="SAM" id="SignalP"/>
    </source>
</evidence>
<comment type="cofactor">
    <cofactor evidence="1">
        <name>Zn(2+)</name>
        <dbReference type="ChEBI" id="CHEBI:29105"/>
    </cofactor>
</comment>
<dbReference type="Pfam" id="PF01546">
    <property type="entry name" value="Peptidase_M20"/>
    <property type="match status" value="1"/>
</dbReference>
<sequence length="496" mass="53664">MKTLSLLALSLISSSVFAAIAPNSDKIANYAVKTYQQAQVHTLANLVSFPTVNEAHIATPDNPAFIGFKQLLKIKAAELGLDYQDHGHTVLIGLGQQSDKVTIVTHGDVQPADASKWRQSPFTLDASSEPGKLIARGTEDDKGPIATALYAMKAIKDQGVTLNNRIELMVYLAEESDWEPLKAFMQNYAQPKYAVTIDASYPVVVAEKGWSLIAPTFDASSAQQSTYVTGLMGGAFASQIPEDASVIVHNLNAADEAKLRAAAKQLDKVQVTLRALPEGMLVTVKGVSAHSSEPEQGINAIAHLAELFKEIPLEMNSDGQALTFIHELIGLDLYGQQFGDIAYRHDFMGPMSVAPTLLKRAGNALTLSVNLRRPVGKTEALLAEQIDAALGKWQQQHQVRLTGLEVELGEPMLLDGAPHAQKLLDVFKHYTGDQQAGFVSIGGGTNAKLFDNAVSFGPSMPGVKYSGHSEHEFITTKQLELNLRMYTAMMLELGNM</sequence>
<dbReference type="Pfam" id="PF07687">
    <property type="entry name" value="M20_dimer"/>
    <property type="match status" value="1"/>
</dbReference>
<dbReference type="InterPro" id="IPR036264">
    <property type="entry name" value="Bact_exopeptidase_dim_dom"/>
</dbReference>
<dbReference type="Gene3D" id="3.40.630.10">
    <property type="entry name" value="Zn peptidases"/>
    <property type="match status" value="1"/>
</dbReference>
<dbReference type="SUPFAM" id="SSF55031">
    <property type="entry name" value="Bacterial exopeptidase dimerisation domain"/>
    <property type="match status" value="1"/>
</dbReference>
<dbReference type="InterPro" id="IPR011650">
    <property type="entry name" value="Peptidase_M20_dimer"/>
</dbReference>
<feature type="chain" id="PRO_5045494961" evidence="10">
    <location>
        <begin position="19"/>
        <end position="496"/>
    </location>
</feature>
<evidence type="ECO:0000259" key="11">
    <source>
        <dbReference type="Pfam" id="PF07687"/>
    </source>
</evidence>
<dbReference type="PANTHER" id="PTHR43808">
    <property type="entry name" value="ACETYLORNITHINE DEACETYLASE"/>
    <property type="match status" value="1"/>
</dbReference>
<dbReference type="NCBIfam" id="TIGR01887">
    <property type="entry name" value="dipeptidaselike"/>
    <property type="match status" value="1"/>
</dbReference>
<proteinExistence type="inferred from homology"/>
<dbReference type="NCBIfam" id="NF004809">
    <property type="entry name" value="PRK06156.1"/>
    <property type="match status" value="1"/>
</dbReference>
<dbReference type="GO" id="GO:0016805">
    <property type="term" value="F:dipeptidase activity"/>
    <property type="evidence" value="ECO:0007669"/>
    <property type="project" value="UniProtKB-KW"/>
</dbReference>
<evidence type="ECO:0000256" key="3">
    <source>
        <dbReference type="ARBA" id="ARBA00022670"/>
    </source>
</evidence>
<keyword evidence="6" id="KW-0862">Zinc</keyword>
<keyword evidence="4" id="KW-0479">Metal-binding</keyword>
<dbReference type="Proteomes" id="UP001595453">
    <property type="component" value="Unassembled WGS sequence"/>
</dbReference>
<dbReference type="InterPro" id="IPR010964">
    <property type="entry name" value="M20A_pepV-rel"/>
</dbReference>
<evidence type="ECO:0000256" key="4">
    <source>
        <dbReference type="ARBA" id="ARBA00022723"/>
    </source>
</evidence>
<evidence type="ECO:0000256" key="5">
    <source>
        <dbReference type="ARBA" id="ARBA00022801"/>
    </source>
</evidence>